<dbReference type="PANTHER" id="PTHR30336">
    <property type="entry name" value="INNER MEMBRANE PROTEIN, PROBABLE PERMEASE"/>
    <property type="match status" value="1"/>
</dbReference>
<dbReference type="GO" id="GO:0005886">
    <property type="term" value="C:plasma membrane"/>
    <property type="evidence" value="ECO:0007669"/>
    <property type="project" value="TreeGrafter"/>
</dbReference>
<dbReference type="Gene3D" id="3.40.50.620">
    <property type="entry name" value="HUPs"/>
    <property type="match status" value="1"/>
</dbReference>
<evidence type="ECO:0000259" key="2">
    <source>
        <dbReference type="Pfam" id="PF02698"/>
    </source>
</evidence>
<dbReference type="InterPro" id="IPR003848">
    <property type="entry name" value="DUF218"/>
</dbReference>
<dbReference type="PANTHER" id="PTHR30336:SF20">
    <property type="entry name" value="DUF218 DOMAIN-CONTAINING PROTEIN"/>
    <property type="match status" value="1"/>
</dbReference>
<organism evidence="3">
    <name type="scientific">marine metagenome</name>
    <dbReference type="NCBI Taxonomy" id="408172"/>
    <lineage>
        <taxon>unclassified sequences</taxon>
        <taxon>metagenomes</taxon>
        <taxon>ecological metagenomes</taxon>
    </lineage>
</organism>
<name>A0A382IT08_9ZZZZ</name>
<accession>A0A382IT08</accession>
<keyword evidence="1" id="KW-0812">Transmembrane</keyword>
<keyword evidence="1" id="KW-0472">Membrane</keyword>
<evidence type="ECO:0000256" key="1">
    <source>
        <dbReference type="SAM" id="Phobius"/>
    </source>
</evidence>
<sequence length="224" mass="26439">MKQLKIFFIPPDLKTWKKIAIILFALTIIDIAFGILYYHKVQIFISNQTINSKADAGVVFFGSYNLLTNKFDNDTKQRLTNAIHLYKSKKIDHIICVGGARANKEFVGSREMRNYLIRNNINSEIIYYDSLSYDTISNWHEAQKIINRNHFENIIIISSPLHIYRIAKIVNRNNTFFSTHALNNKSIFDYFSTYKNIHHEWTALILTALLPEKIYFKLLYWYRS</sequence>
<dbReference type="EMBL" id="UINC01069404">
    <property type="protein sequence ID" value="SVC02756.1"/>
    <property type="molecule type" value="Genomic_DNA"/>
</dbReference>
<protein>
    <recommendedName>
        <fullName evidence="2">DUF218 domain-containing protein</fullName>
    </recommendedName>
</protein>
<proteinExistence type="predicted"/>
<feature type="domain" description="DUF218" evidence="2">
    <location>
        <begin position="58"/>
        <end position="202"/>
    </location>
</feature>
<dbReference type="InterPro" id="IPR014729">
    <property type="entry name" value="Rossmann-like_a/b/a_fold"/>
</dbReference>
<reference evidence="3" key="1">
    <citation type="submission" date="2018-05" db="EMBL/GenBank/DDBJ databases">
        <authorList>
            <person name="Lanie J.A."/>
            <person name="Ng W.-L."/>
            <person name="Kazmierczak K.M."/>
            <person name="Andrzejewski T.M."/>
            <person name="Davidsen T.M."/>
            <person name="Wayne K.J."/>
            <person name="Tettelin H."/>
            <person name="Glass J.I."/>
            <person name="Rusch D."/>
            <person name="Podicherti R."/>
            <person name="Tsui H.-C.T."/>
            <person name="Winkler M.E."/>
        </authorList>
    </citation>
    <scope>NUCLEOTIDE SEQUENCE</scope>
</reference>
<dbReference type="AlphaFoldDB" id="A0A382IT08"/>
<dbReference type="Pfam" id="PF02698">
    <property type="entry name" value="DUF218"/>
    <property type="match status" value="1"/>
</dbReference>
<feature type="transmembrane region" description="Helical" evidence="1">
    <location>
        <begin position="20"/>
        <end position="38"/>
    </location>
</feature>
<evidence type="ECO:0000313" key="3">
    <source>
        <dbReference type="EMBL" id="SVC02756.1"/>
    </source>
</evidence>
<dbReference type="CDD" id="cd06259">
    <property type="entry name" value="YdcF-like"/>
    <property type="match status" value="1"/>
</dbReference>
<keyword evidence="1" id="KW-1133">Transmembrane helix</keyword>
<gene>
    <name evidence="3" type="ORF">METZ01_LOCUS255610</name>
</gene>
<dbReference type="InterPro" id="IPR051599">
    <property type="entry name" value="Cell_Envelope_Assoc"/>
</dbReference>